<reference evidence="2 3" key="1">
    <citation type="submission" date="2024-01" db="EMBL/GenBank/DDBJ databases">
        <title>A draft genome for the cacao thread blight pathogen Marasmiellus scandens.</title>
        <authorList>
            <person name="Baruah I.K."/>
            <person name="Leung J."/>
            <person name="Bukari Y."/>
            <person name="Amoako-Attah I."/>
            <person name="Meinhardt L.W."/>
            <person name="Bailey B.A."/>
            <person name="Cohen S.P."/>
        </authorList>
    </citation>
    <scope>NUCLEOTIDE SEQUENCE [LARGE SCALE GENOMIC DNA]</scope>
    <source>
        <strain evidence="2 3">GH-19</strain>
    </source>
</reference>
<dbReference type="InterPro" id="IPR050481">
    <property type="entry name" value="UDP-glycosyltransf_plant"/>
</dbReference>
<dbReference type="CDD" id="cd03784">
    <property type="entry name" value="GT1_Gtf-like"/>
    <property type="match status" value="1"/>
</dbReference>
<protein>
    <recommendedName>
        <fullName evidence="4">UDP-Glycosyltransferase/glycogen phosphorylase</fullName>
    </recommendedName>
</protein>
<dbReference type="SUPFAM" id="SSF53756">
    <property type="entry name" value="UDP-Glycosyltransferase/glycogen phosphorylase"/>
    <property type="match status" value="1"/>
</dbReference>
<evidence type="ECO:0000313" key="2">
    <source>
        <dbReference type="EMBL" id="KAK7472007.1"/>
    </source>
</evidence>
<gene>
    <name evidence="2" type="ORF">VKT23_000114</name>
</gene>
<proteinExistence type="predicted"/>
<dbReference type="PANTHER" id="PTHR48049">
    <property type="entry name" value="GLYCOSYLTRANSFERASE"/>
    <property type="match status" value="1"/>
</dbReference>
<keyword evidence="1" id="KW-0808">Transferase</keyword>
<dbReference type="PANTHER" id="PTHR48049:SF132">
    <property type="entry name" value="GLYCOSYLTRANSFERASE"/>
    <property type="match status" value="1"/>
</dbReference>
<dbReference type="Gene3D" id="3.40.50.2000">
    <property type="entry name" value="Glycogen Phosphorylase B"/>
    <property type="match status" value="2"/>
</dbReference>
<dbReference type="EMBL" id="JBANRG010000001">
    <property type="protein sequence ID" value="KAK7472007.1"/>
    <property type="molecule type" value="Genomic_DNA"/>
</dbReference>
<comment type="caution">
    <text evidence="2">The sequence shown here is derived from an EMBL/GenBank/DDBJ whole genome shotgun (WGS) entry which is preliminary data.</text>
</comment>
<dbReference type="Pfam" id="PF00201">
    <property type="entry name" value="UDPGT"/>
    <property type="match status" value="1"/>
</dbReference>
<keyword evidence="3" id="KW-1185">Reference proteome</keyword>
<accession>A0ABR1K760</accession>
<dbReference type="Proteomes" id="UP001498398">
    <property type="component" value="Unassembled WGS sequence"/>
</dbReference>
<name>A0ABR1K760_9AGAR</name>
<sequence>MAGHYKPIFPLAAQILHSRPNVIITVLTQATMYSKLLAELNKLPPAAQRDARARFNIVDIGEAPQNVFLPLLTFEPVFQAMYKGEPIKCLSSGNEYTLPKPTVAVMDPFAGYAIEAIHEIAGDKLPIIIFGTFTAGSALRLFQVPGKELDVQLIRYATEKELMPIMSQFVEEITGKVVSAPGVPPMYDYEYYPQETPIAGTFFFDIARKYIPVANGMVVASSTAYDGESIEALKEWLGAFGQDVYPVGPLSLPESPSQKKGNAVVEFLDKMQAKCGEKSVIYASSYLMSFGTFFWPTDTEKVWAVIEVILASGTPLIWAHSSPLCQVPEGKLKLFHDSEIAFETQWAPQEVILSHPATGWFLSHGGWNSTQEAMLYRVPQIFWPQASDQPQNAATVTFNHKAGFELIEVRTGEYGTRKPYRFKDADSKDLPTFTVEAVRREIRDLLGKLKGDEGLMVRKNFEEMSKEFSSGWDEGGEARESVELFLKKFIDQS</sequence>
<dbReference type="InterPro" id="IPR002213">
    <property type="entry name" value="UDP_glucos_trans"/>
</dbReference>
<evidence type="ECO:0000256" key="1">
    <source>
        <dbReference type="ARBA" id="ARBA00022679"/>
    </source>
</evidence>
<organism evidence="2 3">
    <name type="scientific">Marasmiellus scandens</name>
    <dbReference type="NCBI Taxonomy" id="2682957"/>
    <lineage>
        <taxon>Eukaryota</taxon>
        <taxon>Fungi</taxon>
        <taxon>Dikarya</taxon>
        <taxon>Basidiomycota</taxon>
        <taxon>Agaricomycotina</taxon>
        <taxon>Agaricomycetes</taxon>
        <taxon>Agaricomycetidae</taxon>
        <taxon>Agaricales</taxon>
        <taxon>Marasmiineae</taxon>
        <taxon>Omphalotaceae</taxon>
        <taxon>Marasmiellus</taxon>
    </lineage>
</organism>
<evidence type="ECO:0000313" key="3">
    <source>
        <dbReference type="Proteomes" id="UP001498398"/>
    </source>
</evidence>
<evidence type="ECO:0008006" key="4">
    <source>
        <dbReference type="Google" id="ProtNLM"/>
    </source>
</evidence>